<gene>
    <name evidence="2" type="ORF">ACFOSU_05545</name>
</gene>
<dbReference type="RefSeq" id="WP_380689168.1">
    <property type="nucleotide sequence ID" value="NZ_JBHRSS010000003.1"/>
</dbReference>
<dbReference type="InterPro" id="IPR003673">
    <property type="entry name" value="CoA-Trfase_fam_III"/>
</dbReference>
<dbReference type="PANTHER" id="PTHR48228">
    <property type="entry name" value="SUCCINYL-COA--D-CITRAMALATE COA-TRANSFERASE"/>
    <property type="match status" value="1"/>
</dbReference>
<protein>
    <submittedName>
        <fullName evidence="2">CaiB/BaiF CoA transferase family protein</fullName>
    </submittedName>
</protein>
<feature type="region of interest" description="Disordered" evidence="1">
    <location>
        <begin position="332"/>
        <end position="353"/>
    </location>
</feature>
<reference evidence="3" key="1">
    <citation type="journal article" date="2019" name="Int. J. Syst. Evol. Microbiol.">
        <title>The Global Catalogue of Microorganisms (GCM) 10K type strain sequencing project: providing services to taxonomists for standard genome sequencing and annotation.</title>
        <authorList>
            <consortium name="The Broad Institute Genomics Platform"/>
            <consortium name="The Broad Institute Genome Sequencing Center for Infectious Disease"/>
            <person name="Wu L."/>
            <person name="Ma J."/>
        </authorList>
    </citation>
    <scope>NUCLEOTIDE SEQUENCE [LARGE SCALE GENOMIC DNA]</scope>
    <source>
        <strain evidence="3">KCTC 52640</strain>
    </source>
</reference>
<dbReference type="GO" id="GO:0016740">
    <property type="term" value="F:transferase activity"/>
    <property type="evidence" value="ECO:0007669"/>
    <property type="project" value="UniProtKB-KW"/>
</dbReference>
<dbReference type="PANTHER" id="PTHR48228:SF5">
    <property type="entry name" value="ALPHA-METHYLACYL-COA RACEMASE"/>
    <property type="match status" value="1"/>
</dbReference>
<evidence type="ECO:0000313" key="2">
    <source>
        <dbReference type="EMBL" id="MFC3103354.1"/>
    </source>
</evidence>
<dbReference type="Gene3D" id="3.30.1540.10">
    <property type="entry name" value="formyl-coa transferase, domain 3"/>
    <property type="match status" value="1"/>
</dbReference>
<dbReference type="InterPro" id="IPR044855">
    <property type="entry name" value="CoA-Trfase_III_dom3_sf"/>
</dbReference>
<organism evidence="2 3">
    <name type="scientific">Salinisphaera aquimarina</name>
    <dbReference type="NCBI Taxonomy" id="2094031"/>
    <lineage>
        <taxon>Bacteria</taxon>
        <taxon>Pseudomonadati</taxon>
        <taxon>Pseudomonadota</taxon>
        <taxon>Gammaproteobacteria</taxon>
        <taxon>Salinisphaerales</taxon>
        <taxon>Salinisphaeraceae</taxon>
        <taxon>Salinisphaera</taxon>
    </lineage>
</organism>
<proteinExistence type="predicted"/>
<dbReference type="Gene3D" id="3.40.50.10540">
    <property type="entry name" value="Crotonobetainyl-coa:carnitine coa-transferase, domain 1"/>
    <property type="match status" value="1"/>
</dbReference>
<sequence>MTGPLKGMKVIEMAGIGPGPFCAMMFADMGAEVIRIDRPGQSDPARDRFDVLARGRRRVALDMKKPGAADAVLALVERADVLIEGFRPGVMEKLGLGPDVCLARRPSLVYGRMTGWGQFGPLAKAAGHDINYIALSGALHAVGRADGPPPPPLNYVGDFGGGAMMLAFGILAAVFESRNSGEGQVVDAAMTDGAALLSAMMYGMKAAGRWSNERSANMLDGGAHFYDSYACADGKYVAIGAIEPQFYAQLLRLCEIDDPAFAAQNDPGQWPDLKRRLAAVLVTRTRDQWCELLEGSDACFAPVLDWDEAPAHPHNSAREAFVNVDGVLQPAPAPRFSRTPAATPASPSAADRDADAVLADWGLDAETRARLRADGVL</sequence>
<dbReference type="Proteomes" id="UP001595462">
    <property type="component" value="Unassembled WGS sequence"/>
</dbReference>
<dbReference type="InterPro" id="IPR023606">
    <property type="entry name" value="CoA-Trfase_III_dom_1_sf"/>
</dbReference>
<comment type="caution">
    <text evidence="2">The sequence shown here is derived from an EMBL/GenBank/DDBJ whole genome shotgun (WGS) entry which is preliminary data.</text>
</comment>
<dbReference type="InterPro" id="IPR050509">
    <property type="entry name" value="CoA-transferase_III"/>
</dbReference>
<evidence type="ECO:0000256" key="1">
    <source>
        <dbReference type="SAM" id="MobiDB-lite"/>
    </source>
</evidence>
<accession>A0ABV7EKY3</accession>
<dbReference type="SUPFAM" id="SSF89796">
    <property type="entry name" value="CoA-transferase family III (CaiB/BaiF)"/>
    <property type="match status" value="1"/>
</dbReference>
<dbReference type="Pfam" id="PF02515">
    <property type="entry name" value="CoA_transf_3"/>
    <property type="match status" value="1"/>
</dbReference>
<dbReference type="EMBL" id="JBHRSS010000003">
    <property type="protein sequence ID" value="MFC3103354.1"/>
    <property type="molecule type" value="Genomic_DNA"/>
</dbReference>
<evidence type="ECO:0000313" key="3">
    <source>
        <dbReference type="Proteomes" id="UP001595462"/>
    </source>
</evidence>
<keyword evidence="3" id="KW-1185">Reference proteome</keyword>
<keyword evidence="2" id="KW-0808">Transferase</keyword>
<feature type="compositionally biased region" description="Low complexity" evidence="1">
    <location>
        <begin position="337"/>
        <end position="349"/>
    </location>
</feature>
<name>A0ABV7EKY3_9GAMM</name>